<sequence length="75" mass="8616">MSDIFTSHINQEINYHRLQYAHSRKHYHQGKYPKPASKLMELLILDALLALLQILFESDPKTAAISALFFIESAS</sequence>
<dbReference type="EMBL" id="JAYRBN010000063">
    <property type="protein sequence ID" value="KAL2738349.1"/>
    <property type="molecule type" value="Genomic_DNA"/>
</dbReference>
<name>A0ABD2C021_VESMC</name>
<evidence type="ECO:0000313" key="1">
    <source>
        <dbReference type="EMBL" id="KAL2738349.1"/>
    </source>
</evidence>
<dbReference type="AlphaFoldDB" id="A0ABD2C021"/>
<comment type="caution">
    <text evidence="1">The sequence shown here is derived from an EMBL/GenBank/DDBJ whole genome shotgun (WGS) entry which is preliminary data.</text>
</comment>
<organism evidence="1 2">
    <name type="scientific">Vespula maculifrons</name>
    <name type="common">Eastern yellow jacket</name>
    <name type="synonym">Wasp</name>
    <dbReference type="NCBI Taxonomy" id="7453"/>
    <lineage>
        <taxon>Eukaryota</taxon>
        <taxon>Metazoa</taxon>
        <taxon>Ecdysozoa</taxon>
        <taxon>Arthropoda</taxon>
        <taxon>Hexapoda</taxon>
        <taxon>Insecta</taxon>
        <taxon>Pterygota</taxon>
        <taxon>Neoptera</taxon>
        <taxon>Endopterygota</taxon>
        <taxon>Hymenoptera</taxon>
        <taxon>Apocrita</taxon>
        <taxon>Aculeata</taxon>
        <taxon>Vespoidea</taxon>
        <taxon>Vespidae</taxon>
        <taxon>Vespinae</taxon>
        <taxon>Vespula</taxon>
    </lineage>
</organism>
<accession>A0ABD2C021</accession>
<protein>
    <submittedName>
        <fullName evidence="1">Uncharacterized protein</fullName>
    </submittedName>
</protein>
<evidence type="ECO:0000313" key="2">
    <source>
        <dbReference type="Proteomes" id="UP001607303"/>
    </source>
</evidence>
<reference evidence="1 2" key="1">
    <citation type="journal article" date="2024" name="Ann. Entomol. Soc. Am.">
        <title>Genomic analyses of the southern and eastern yellowjacket wasps (Hymenoptera: Vespidae) reveal evolutionary signatures of social life.</title>
        <authorList>
            <person name="Catto M.A."/>
            <person name="Caine P.B."/>
            <person name="Orr S.E."/>
            <person name="Hunt B.G."/>
            <person name="Goodisman M.A.D."/>
        </authorList>
    </citation>
    <scope>NUCLEOTIDE SEQUENCE [LARGE SCALE GENOMIC DNA]</scope>
    <source>
        <strain evidence="1">232</strain>
        <tissue evidence="1">Head and thorax</tissue>
    </source>
</reference>
<gene>
    <name evidence="1" type="ORF">V1477_011708</name>
</gene>
<keyword evidence="2" id="KW-1185">Reference proteome</keyword>
<proteinExistence type="predicted"/>
<dbReference type="Proteomes" id="UP001607303">
    <property type="component" value="Unassembled WGS sequence"/>
</dbReference>